<dbReference type="InterPro" id="IPR003661">
    <property type="entry name" value="HisK_dim/P_dom"/>
</dbReference>
<keyword evidence="6" id="KW-0418">Kinase</keyword>
<dbReference type="InterPro" id="IPR036097">
    <property type="entry name" value="HisK_dim/P_sf"/>
</dbReference>
<dbReference type="OrthoDB" id="9768069at2"/>
<evidence type="ECO:0000259" key="8">
    <source>
        <dbReference type="PROSITE" id="PS50109"/>
    </source>
</evidence>
<organism evidence="10 11">
    <name type="scientific">Caldimonas brevitalea</name>
    <dbReference type="NCBI Taxonomy" id="413882"/>
    <lineage>
        <taxon>Bacteria</taxon>
        <taxon>Pseudomonadati</taxon>
        <taxon>Pseudomonadota</taxon>
        <taxon>Betaproteobacteria</taxon>
        <taxon>Burkholderiales</taxon>
        <taxon>Sphaerotilaceae</taxon>
        <taxon>Caldimonas</taxon>
    </lineage>
</organism>
<dbReference type="PRINTS" id="PR00344">
    <property type="entry name" value="BCTRLSENSOR"/>
</dbReference>
<dbReference type="EMBL" id="CP011371">
    <property type="protein sequence ID" value="AKJ26720.1"/>
    <property type="molecule type" value="Genomic_DNA"/>
</dbReference>
<dbReference type="FunFam" id="3.30.565.10:FF:000006">
    <property type="entry name" value="Sensor histidine kinase WalK"/>
    <property type="match status" value="1"/>
</dbReference>
<dbReference type="InterPro" id="IPR036890">
    <property type="entry name" value="HATPase_C_sf"/>
</dbReference>
<name>A0A0G3BJJ7_9BURK</name>
<dbReference type="STRING" id="413882.AAW51_0029"/>
<dbReference type="KEGG" id="pbh:AAW51_0029"/>
<reference evidence="10 11" key="1">
    <citation type="submission" date="2015-05" db="EMBL/GenBank/DDBJ databases">
        <authorList>
            <person name="Tang B."/>
            <person name="Yu Y."/>
        </authorList>
    </citation>
    <scope>NUCLEOTIDE SEQUENCE [LARGE SCALE GENOMIC DNA]</scope>
    <source>
        <strain evidence="10 11">DSM 7029</strain>
    </source>
</reference>
<evidence type="ECO:0000259" key="9">
    <source>
        <dbReference type="PROSITE" id="PS50110"/>
    </source>
</evidence>
<dbReference type="SUPFAM" id="SSF47384">
    <property type="entry name" value="Homodimeric domain of signal transducing histidine kinase"/>
    <property type="match status" value="1"/>
</dbReference>
<evidence type="ECO:0000256" key="6">
    <source>
        <dbReference type="ARBA" id="ARBA00022777"/>
    </source>
</evidence>
<feature type="modified residue" description="4-aspartylphosphate" evidence="7">
    <location>
        <position position="434"/>
    </location>
</feature>
<keyword evidence="5 10" id="KW-0808">Transferase</keyword>
<dbReference type="InterPro" id="IPR001789">
    <property type="entry name" value="Sig_transdc_resp-reg_receiver"/>
</dbReference>
<dbReference type="SMART" id="SM00448">
    <property type="entry name" value="REC"/>
    <property type="match status" value="1"/>
</dbReference>
<dbReference type="Pfam" id="PF00072">
    <property type="entry name" value="Response_reg"/>
    <property type="match status" value="1"/>
</dbReference>
<dbReference type="CDD" id="cd00082">
    <property type="entry name" value="HisKA"/>
    <property type="match status" value="1"/>
</dbReference>
<accession>A0A0G3BJJ7</accession>
<evidence type="ECO:0000256" key="3">
    <source>
        <dbReference type="ARBA" id="ARBA00012438"/>
    </source>
</evidence>
<dbReference type="SMART" id="SM00388">
    <property type="entry name" value="HisKA"/>
    <property type="match status" value="1"/>
</dbReference>
<evidence type="ECO:0000256" key="7">
    <source>
        <dbReference type="PROSITE-ProRule" id="PRU00169"/>
    </source>
</evidence>
<dbReference type="PROSITE" id="PS50110">
    <property type="entry name" value="RESPONSE_REGULATORY"/>
    <property type="match status" value="1"/>
</dbReference>
<evidence type="ECO:0000313" key="11">
    <source>
        <dbReference type="Proteomes" id="UP000035352"/>
    </source>
</evidence>
<dbReference type="Pfam" id="PF02518">
    <property type="entry name" value="HATPase_c"/>
    <property type="match status" value="1"/>
</dbReference>
<proteinExistence type="predicted"/>
<feature type="domain" description="Histidine kinase" evidence="8">
    <location>
        <begin position="145"/>
        <end position="363"/>
    </location>
</feature>
<dbReference type="CDD" id="cd17580">
    <property type="entry name" value="REC_2_DhkD-like"/>
    <property type="match status" value="1"/>
</dbReference>
<keyword evidence="4 7" id="KW-0597">Phosphoprotein</keyword>
<dbReference type="Proteomes" id="UP000035352">
    <property type="component" value="Chromosome"/>
</dbReference>
<dbReference type="GO" id="GO:0008168">
    <property type="term" value="F:methyltransferase activity"/>
    <property type="evidence" value="ECO:0007669"/>
    <property type="project" value="UniProtKB-KW"/>
</dbReference>
<dbReference type="SUPFAM" id="SSF55874">
    <property type="entry name" value="ATPase domain of HSP90 chaperone/DNA topoisomerase II/histidine kinase"/>
    <property type="match status" value="1"/>
</dbReference>
<feature type="domain" description="Response regulatory" evidence="9">
    <location>
        <begin position="385"/>
        <end position="501"/>
    </location>
</feature>
<evidence type="ECO:0000256" key="4">
    <source>
        <dbReference type="ARBA" id="ARBA00022553"/>
    </source>
</evidence>
<dbReference type="GO" id="GO:0000155">
    <property type="term" value="F:phosphorelay sensor kinase activity"/>
    <property type="evidence" value="ECO:0007669"/>
    <property type="project" value="InterPro"/>
</dbReference>
<evidence type="ECO:0000313" key="10">
    <source>
        <dbReference type="EMBL" id="AKJ26720.1"/>
    </source>
</evidence>
<evidence type="ECO:0000256" key="2">
    <source>
        <dbReference type="ARBA" id="ARBA00004429"/>
    </source>
</evidence>
<dbReference type="AlphaFoldDB" id="A0A0G3BJJ7"/>
<dbReference type="PANTHER" id="PTHR43547">
    <property type="entry name" value="TWO-COMPONENT HISTIDINE KINASE"/>
    <property type="match status" value="1"/>
</dbReference>
<dbReference type="GO" id="GO:0005886">
    <property type="term" value="C:plasma membrane"/>
    <property type="evidence" value="ECO:0007669"/>
    <property type="project" value="UniProtKB-SubCell"/>
</dbReference>
<dbReference type="InterPro" id="IPR003594">
    <property type="entry name" value="HATPase_dom"/>
</dbReference>
<dbReference type="PANTHER" id="PTHR43547:SF2">
    <property type="entry name" value="HYBRID SIGNAL TRANSDUCTION HISTIDINE KINASE C"/>
    <property type="match status" value="1"/>
</dbReference>
<comment type="catalytic activity">
    <reaction evidence="1">
        <text>ATP + protein L-histidine = ADP + protein N-phospho-L-histidine.</text>
        <dbReference type="EC" id="2.7.13.3"/>
    </reaction>
</comment>
<keyword evidence="11" id="KW-1185">Reference proteome</keyword>
<evidence type="ECO:0000256" key="5">
    <source>
        <dbReference type="ARBA" id="ARBA00022679"/>
    </source>
</evidence>
<dbReference type="Gene3D" id="3.40.50.2300">
    <property type="match status" value="1"/>
</dbReference>
<sequence>MERRVFVLAPSGKDAVLIEAALQHSRIEVLRCAHAHDAVQHAHDGIGALVVAEEALKEAAALRMLQQLVDTQASWSDLPVLLLSQRGRLSALASRAARVLGNVTVLERPTQVATLVSAVRTALRTRERQYEVRHADVQKDMFLATLAHELRNPLAPLSNALHLLQAGRLSEQQQQWATGVMQRQVGQLSRLVDDLLDVARITRGKIVLQKERLDLRDAIQAAVETSLPQIDAMRHRLSVDLPPQPVWADADRTRIAQCVANLLTNAAKYTPRQGEIRLSACLEDQDVLICVQDNGIGFPPHEARRLFDVFAQVDGALGRAQGGLGLGLSIVKALVEMHGGSVHAESEGEGHGARFEIRLPVVSDDPGAGPGGTEVRTARGTVACRVLVVDDNRDSADSMAQVLRSDGHEVHIAYNGHEALRIISHWKPQLALLDIGLPDLSGHELARRLREQCGADCPVLVALTGWGQPTDVSRSAAAGFEHHLTKPADLDALLALVDRVAQPCDRPAPSP</sequence>
<dbReference type="Gene3D" id="3.30.565.10">
    <property type="entry name" value="Histidine kinase-like ATPase, C-terminal domain"/>
    <property type="match status" value="1"/>
</dbReference>
<dbReference type="PROSITE" id="PS50109">
    <property type="entry name" value="HIS_KIN"/>
    <property type="match status" value="1"/>
</dbReference>
<dbReference type="SMART" id="SM00387">
    <property type="entry name" value="HATPase_c"/>
    <property type="match status" value="1"/>
</dbReference>
<evidence type="ECO:0000256" key="1">
    <source>
        <dbReference type="ARBA" id="ARBA00000085"/>
    </source>
</evidence>
<dbReference type="Gene3D" id="1.10.287.130">
    <property type="match status" value="1"/>
</dbReference>
<dbReference type="EC" id="2.7.13.3" evidence="3"/>
<comment type="subcellular location">
    <subcellularLocation>
        <location evidence="2">Cell inner membrane</location>
        <topology evidence="2">Multi-pass membrane protein</topology>
    </subcellularLocation>
</comment>
<dbReference type="RefSeq" id="WP_047192997.1">
    <property type="nucleotide sequence ID" value="NZ_CP011371.1"/>
</dbReference>
<protein>
    <recommendedName>
        <fullName evidence="3">histidine kinase</fullName>
        <ecNumber evidence="3">2.7.13.3</ecNumber>
    </recommendedName>
</protein>
<dbReference type="SUPFAM" id="SSF52172">
    <property type="entry name" value="CheY-like"/>
    <property type="match status" value="2"/>
</dbReference>
<dbReference type="InterPro" id="IPR011006">
    <property type="entry name" value="CheY-like_superfamily"/>
</dbReference>
<keyword evidence="10" id="KW-0489">Methyltransferase</keyword>
<dbReference type="GO" id="GO:0032259">
    <property type="term" value="P:methylation"/>
    <property type="evidence" value="ECO:0007669"/>
    <property type="project" value="UniProtKB-KW"/>
</dbReference>
<dbReference type="InterPro" id="IPR005467">
    <property type="entry name" value="His_kinase_dom"/>
</dbReference>
<gene>
    <name evidence="10" type="ORF">AAW51_0029</name>
</gene>
<dbReference type="Pfam" id="PF00512">
    <property type="entry name" value="HisKA"/>
    <property type="match status" value="1"/>
</dbReference>
<dbReference type="InterPro" id="IPR004358">
    <property type="entry name" value="Sig_transdc_His_kin-like_C"/>
</dbReference>